<dbReference type="EMBL" id="VXOY01000023">
    <property type="protein sequence ID" value="MYE38421.1"/>
    <property type="molecule type" value="Genomic_DNA"/>
</dbReference>
<dbReference type="InterPro" id="IPR002797">
    <property type="entry name" value="Polysacc_synth"/>
</dbReference>
<feature type="transmembrane region" description="Helical" evidence="6">
    <location>
        <begin position="385"/>
        <end position="406"/>
    </location>
</feature>
<evidence type="ECO:0000256" key="2">
    <source>
        <dbReference type="ARBA" id="ARBA00022475"/>
    </source>
</evidence>
<gene>
    <name evidence="7" type="ORF">F4X82_02810</name>
</gene>
<dbReference type="InterPro" id="IPR050833">
    <property type="entry name" value="Poly_Biosynth_Transport"/>
</dbReference>
<keyword evidence="3 6" id="KW-0812">Transmembrane</keyword>
<dbReference type="Pfam" id="PF01943">
    <property type="entry name" value="Polysacc_synt"/>
    <property type="match status" value="1"/>
</dbReference>
<evidence type="ECO:0000313" key="7">
    <source>
        <dbReference type="EMBL" id="MYE38421.1"/>
    </source>
</evidence>
<comment type="caution">
    <text evidence="7">The sequence shown here is derived from an EMBL/GenBank/DDBJ whole genome shotgun (WGS) entry which is preliminary data.</text>
</comment>
<feature type="transmembrane region" description="Helical" evidence="6">
    <location>
        <begin position="7"/>
        <end position="25"/>
    </location>
</feature>
<dbReference type="Proteomes" id="UP000449092">
    <property type="component" value="Unassembled WGS sequence"/>
</dbReference>
<evidence type="ECO:0000256" key="1">
    <source>
        <dbReference type="ARBA" id="ARBA00004651"/>
    </source>
</evidence>
<keyword evidence="2" id="KW-1003">Cell membrane</keyword>
<dbReference type="CDD" id="cd13128">
    <property type="entry name" value="MATE_Wzx_like"/>
    <property type="match status" value="1"/>
</dbReference>
<keyword evidence="5 6" id="KW-0472">Membrane</keyword>
<feature type="transmembrane region" description="Helical" evidence="6">
    <location>
        <begin position="147"/>
        <end position="166"/>
    </location>
</feature>
<comment type="subcellular location">
    <subcellularLocation>
        <location evidence="1">Cell membrane</location>
        <topology evidence="1">Multi-pass membrane protein</topology>
    </subcellularLocation>
</comment>
<dbReference type="PANTHER" id="PTHR30250:SF11">
    <property type="entry name" value="O-ANTIGEN TRANSPORTER-RELATED"/>
    <property type="match status" value="1"/>
</dbReference>
<evidence type="ECO:0000313" key="8">
    <source>
        <dbReference type="Proteomes" id="UP000449092"/>
    </source>
</evidence>
<feature type="transmembrane region" description="Helical" evidence="6">
    <location>
        <begin position="45"/>
        <end position="64"/>
    </location>
</feature>
<feature type="transmembrane region" description="Helical" evidence="6">
    <location>
        <begin position="85"/>
        <end position="108"/>
    </location>
</feature>
<evidence type="ECO:0000256" key="3">
    <source>
        <dbReference type="ARBA" id="ARBA00022692"/>
    </source>
</evidence>
<dbReference type="PANTHER" id="PTHR30250">
    <property type="entry name" value="PST FAMILY PREDICTED COLANIC ACID TRANSPORTER"/>
    <property type="match status" value="1"/>
</dbReference>
<feature type="transmembrane region" description="Helical" evidence="6">
    <location>
        <begin position="251"/>
        <end position="271"/>
    </location>
</feature>
<protein>
    <submittedName>
        <fullName evidence="7">Flippase</fullName>
    </submittedName>
</protein>
<dbReference type="AlphaFoldDB" id="A0A845DEJ5"/>
<keyword evidence="4 6" id="KW-1133">Transmembrane helix</keyword>
<reference evidence="7 8" key="1">
    <citation type="submission" date="2019-09" db="EMBL/GenBank/DDBJ databases">
        <title>Characterisation of the sponge microbiome using genome-centric metagenomics.</title>
        <authorList>
            <person name="Engelberts J.P."/>
            <person name="Robbins S.J."/>
            <person name="De Goeij J.M."/>
            <person name="Aranda M."/>
            <person name="Bell S.C."/>
            <person name="Webster N.S."/>
        </authorList>
    </citation>
    <scope>NUCLEOTIDE SEQUENCE [LARGE SCALE GENOMIC DNA]</scope>
    <source>
        <strain evidence="7">SB0662_bin_43</strain>
    </source>
</reference>
<feature type="transmembrane region" description="Helical" evidence="6">
    <location>
        <begin position="413"/>
        <end position="433"/>
    </location>
</feature>
<accession>A0A845DEJ5</accession>
<organism evidence="7 8">
    <name type="scientific">Candidatus Spechtbacteria bacterium SB0662_bin_43</name>
    <dbReference type="NCBI Taxonomy" id="2604897"/>
    <lineage>
        <taxon>Bacteria</taxon>
        <taxon>Candidatus Spechtiibacteriota</taxon>
    </lineage>
</organism>
<proteinExistence type="predicted"/>
<feature type="transmembrane region" description="Helical" evidence="6">
    <location>
        <begin position="114"/>
        <end position="135"/>
    </location>
</feature>
<dbReference type="GO" id="GO:0005886">
    <property type="term" value="C:plasma membrane"/>
    <property type="evidence" value="ECO:0007669"/>
    <property type="project" value="UniProtKB-SubCell"/>
</dbReference>
<feature type="transmembrane region" description="Helical" evidence="6">
    <location>
        <begin position="330"/>
        <end position="353"/>
    </location>
</feature>
<feature type="transmembrane region" description="Helical" evidence="6">
    <location>
        <begin position="439"/>
        <end position="467"/>
    </location>
</feature>
<evidence type="ECO:0000256" key="4">
    <source>
        <dbReference type="ARBA" id="ARBA00022989"/>
    </source>
</evidence>
<name>A0A845DEJ5_9BACT</name>
<sequence length="482" mass="52732">MFKKISINTIVVSVGKVVGVFASWVTLGLITHTLGKESFGDYSTIFAYLLTLQAFADFGLHTVLTRELSKHTEQEQKNKIFREFLGVRLILVMVVLAIGLCAIFLFPYDSHIKIGVVLASLSVVLMSIPQIFLGVFQSNITSYKYSVAELAGRLTHLGIVAVLVFVFAATSFLLFVGAFVGSLFIFFVFALFLVRKEITLSIALPPKQLKPILRSTLPIGIAIFFSVMYFRSDTIMLSLLQDSEAVGLYSVGYKIFEALLFFPAMLFGLFLPALSRSVQKARRELGSEMSFLVNLALVIVLPLVVCGVLFSASIIQVIGGSEFLPATTTLQILFGSLGVIVFGALFGNAIIAMNAQREALWAYGAGFVFNIIANLIVIPRYSYEGAAYTTLATEIIVTGILAYIVYRRARFTVWLRVGVVSVLAAFVMGYSMFSLIHPVSIPVALLSMVGVAGLGLALYVGVVSVLLPSFYEKYSVFAESWK</sequence>
<feature type="transmembrane region" description="Helical" evidence="6">
    <location>
        <begin position="360"/>
        <end position="379"/>
    </location>
</feature>
<evidence type="ECO:0000256" key="6">
    <source>
        <dbReference type="SAM" id="Phobius"/>
    </source>
</evidence>
<feature type="transmembrane region" description="Helical" evidence="6">
    <location>
        <begin position="291"/>
        <end position="318"/>
    </location>
</feature>
<feature type="transmembrane region" description="Helical" evidence="6">
    <location>
        <begin position="172"/>
        <end position="194"/>
    </location>
</feature>
<feature type="transmembrane region" description="Helical" evidence="6">
    <location>
        <begin position="215"/>
        <end position="231"/>
    </location>
</feature>
<evidence type="ECO:0000256" key="5">
    <source>
        <dbReference type="ARBA" id="ARBA00023136"/>
    </source>
</evidence>